<comment type="subcellular location">
    <subcellularLocation>
        <location evidence="2">Cell membrane</location>
        <topology evidence="2">Multi-pass membrane protein</topology>
    </subcellularLocation>
</comment>
<dbReference type="AlphaFoldDB" id="A0A2U3K495"/>
<protein>
    <recommendedName>
        <fullName evidence="3">histidine kinase</fullName>
        <ecNumber evidence="3">2.7.13.3</ecNumber>
    </recommendedName>
</protein>
<keyword evidence="11 14" id="KW-1133">Transmembrane helix</keyword>
<dbReference type="InterPro" id="IPR003594">
    <property type="entry name" value="HATPase_dom"/>
</dbReference>
<dbReference type="GO" id="GO:0000155">
    <property type="term" value="F:phosphorelay sensor kinase activity"/>
    <property type="evidence" value="ECO:0007669"/>
    <property type="project" value="InterPro"/>
</dbReference>
<dbReference type="SMART" id="SM00304">
    <property type="entry name" value="HAMP"/>
    <property type="match status" value="1"/>
</dbReference>
<organism evidence="17 18">
    <name type="scientific">Candidatus Desulfosporosinus infrequens</name>
    <dbReference type="NCBI Taxonomy" id="2043169"/>
    <lineage>
        <taxon>Bacteria</taxon>
        <taxon>Bacillati</taxon>
        <taxon>Bacillota</taxon>
        <taxon>Clostridia</taxon>
        <taxon>Eubacteriales</taxon>
        <taxon>Desulfitobacteriaceae</taxon>
        <taxon>Desulfosporosinus</taxon>
    </lineage>
</organism>
<dbReference type="PRINTS" id="PR00344">
    <property type="entry name" value="BCTRLSENSOR"/>
</dbReference>
<dbReference type="Gene3D" id="1.10.287.130">
    <property type="match status" value="1"/>
</dbReference>
<dbReference type="GO" id="GO:0005524">
    <property type="term" value="F:ATP binding"/>
    <property type="evidence" value="ECO:0007669"/>
    <property type="project" value="UniProtKB-KW"/>
</dbReference>
<dbReference type="Gene3D" id="3.30.565.10">
    <property type="entry name" value="Histidine kinase-like ATPase, C-terminal domain"/>
    <property type="match status" value="1"/>
</dbReference>
<evidence type="ECO:0000256" key="5">
    <source>
        <dbReference type="ARBA" id="ARBA00022553"/>
    </source>
</evidence>
<dbReference type="Pfam" id="PF00512">
    <property type="entry name" value="HisKA"/>
    <property type="match status" value="1"/>
</dbReference>
<keyword evidence="13 14" id="KW-0472">Membrane</keyword>
<dbReference type="EMBL" id="OMOF01000039">
    <property type="protein sequence ID" value="SPF34471.1"/>
    <property type="molecule type" value="Genomic_DNA"/>
</dbReference>
<accession>A0A2U3K495</accession>
<dbReference type="SMART" id="SM00387">
    <property type="entry name" value="HATPase_c"/>
    <property type="match status" value="1"/>
</dbReference>
<dbReference type="SUPFAM" id="SSF55874">
    <property type="entry name" value="ATPase domain of HSP90 chaperone/DNA topoisomerase II/histidine kinase"/>
    <property type="match status" value="1"/>
</dbReference>
<comment type="catalytic activity">
    <reaction evidence="1">
        <text>ATP + protein L-histidine = ADP + protein N-phospho-L-histidine.</text>
        <dbReference type="EC" id="2.7.13.3"/>
    </reaction>
</comment>
<feature type="domain" description="Histidine kinase" evidence="15">
    <location>
        <begin position="246"/>
        <end position="461"/>
    </location>
</feature>
<dbReference type="OrthoDB" id="9813151at2"/>
<dbReference type="SUPFAM" id="SSF47384">
    <property type="entry name" value="Homodimeric domain of signal transducing histidine kinase"/>
    <property type="match status" value="1"/>
</dbReference>
<evidence type="ECO:0000256" key="6">
    <source>
        <dbReference type="ARBA" id="ARBA00022679"/>
    </source>
</evidence>
<evidence type="ECO:0000256" key="8">
    <source>
        <dbReference type="ARBA" id="ARBA00022741"/>
    </source>
</evidence>
<keyword evidence="5" id="KW-0597">Phosphoprotein</keyword>
<evidence type="ECO:0000259" key="16">
    <source>
        <dbReference type="PROSITE" id="PS50885"/>
    </source>
</evidence>
<evidence type="ECO:0000313" key="18">
    <source>
        <dbReference type="Proteomes" id="UP000238916"/>
    </source>
</evidence>
<evidence type="ECO:0000256" key="3">
    <source>
        <dbReference type="ARBA" id="ARBA00012438"/>
    </source>
</evidence>
<evidence type="ECO:0000256" key="1">
    <source>
        <dbReference type="ARBA" id="ARBA00000085"/>
    </source>
</evidence>
<dbReference type="Gene3D" id="6.10.340.10">
    <property type="match status" value="1"/>
</dbReference>
<dbReference type="PANTHER" id="PTHR45528:SF1">
    <property type="entry name" value="SENSOR HISTIDINE KINASE CPXA"/>
    <property type="match status" value="1"/>
</dbReference>
<evidence type="ECO:0000256" key="10">
    <source>
        <dbReference type="ARBA" id="ARBA00022840"/>
    </source>
</evidence>
<dbReference type="InterPro" id="IPR050398">
    <property type="entry name" value="HssS/ArlS-like"/>
</dbReference>
<dbReference type="CDD" id="cd00082">
    <property type="entry name" value="HisKA"/>
    <property type="match status" value="1"/>
</dbReference>
<keyword evidence="4" id="KW-1003">Cell membrane</keyword>
<reference evidence="18" key="1">
    <citation type="submission" date="2018-02" db="EMBL/GenBank/DDBJ databases">
        <authorList>
            <person name="Hausmann B."/>
        </authorList>
    </citation>
    <scope>NUCLEOTIDE SEQUENCE [LARGE SCALE GENOMIC DNA]</scope>
    <source>
        <strain evidence="18">Peat soil MAG SbF1</strain>
    </source>
</reference>
<dbReference type="SMART" id="SM00388">
    <property type="entry name" value="HisKA"/>
    <property type="match status" value="1"/>
</dbReference>
<dbReference type="CDD" id="cd00075">
    <property type="entry name" value="HATPase"/>
    <property type="match status" value="1"/>
</dbReference>
<keyword evidence="8" id="KW-0547">Nucleotide-binding</keyword>
<evidence type="ECO:0000256" key="11">
    <source>
        <dbReference type="ARBA" id="ARBA00022989"/>
    </source>
</evidence>
<dbReference type="SUPFAM" id="SSF158472">
    <property type="entry name" value="HAMP domain-like"/>
    <property type="match status" value="1"/>
</dbReference>
<evidence type="ECO:0000313" key="17">
    <source>
        <dbReference type="EMBL" id="SPF34471.1"/>
    </source>
</evidence>
<dbReference type="InterPro" id="IPR005467">
    <property type="entry name" value="His_kinase_dom"/>
</dbReference>
<evidence type="ECO:0000256" key="4">
    <source>
        <dbReference type="ARBA" id="ARBA00022475"/>
    </source>
</evidence>
<keyword evidence="6" id="KW-0808">Transferase</keyword>
<dbReference type="CDD" id="cd06225">
    <property type="entry name" value="HAMP"/>
    <property type="match status" value="1"/>
</dbReference>
<dbReference type="GO" id="GO:0005886">
    <property type="term" value="C:plasma membrane"/>
    <property type="evidence" value="ECO:0007669"/>
    <property type="project" value="UniProtKB-SubCell"/>
</dbReference>
<evidence type="ECO:0000256" key="2">
    <source>
        <dbReference type="ARBA" id="ARBA00004651"/>
    </source>
</evidence>
<evidence type="ECO:0000256" key="14">
    <source>
        <dbReference type="SAM" id="Phobius"/>
    </source>
</evidence>
<sequence>MRKKLFLATLIIALITLTLSMLAVNLVFHQQFSDYLTKANEATFEQLPSRLSLLYQSKGTWDQRALDEISPTLPVGTVVTLTDTSGKLIATLSHTMESMMQGQDGMNMNMTMGMFSSSTITSWKTMTLTVLGPLGTIGTALIRYPATAPILNPQDVLFQSSVFRSLIFAGGLALLFGIILSYFTSRRLVAPLKRLTQAADRIGQGYLDERVAIQTKDEVGQLATAFNAMMDNLNRQEILRKQFAADIAHELRTPLTSIKSYIEAFQDNVLPADQENLSSIHEEIDRLVDLSSDLKDLNVAEMGALTLIFEPVNLKHLLDKVIHSLYPLIQEKQLTLIWNPPPELVTMSGDGRLLTRLFYNLVHNAYRYSNIGGQITLSLLQTPDFAIIRIKNTGTGIPEEDLSYIFERFYRADKSRTRETGGTGIGLALVQQITTLHHGTIAVQSMVGQETEFIVNLPKEIKVVEG</sequence>
<dbReference type="InterPro" id="IPR003661">
    <property type="entry name" value="HisK_dim/P_dom"/>
</dbReference>
<dbReference type="PANTHER" id="PTHR45528">
    <property type="entry name" value="SENSOR HISTIDINE KINASE CPXA"/>
    <property type="match status" value="1"/>
</dbReference>
<dbReference type="InterPro" id="IPR036097">
    <property type="entry name" value="HisK_dim/P_sf"/>
</dbReference>
<keyword evidence="10" id="KW-0067">ATP-binding</keyword>
<evidence type="ECO:0000256" key="9">
    <source>
        <dbReference type="ARBA" id="ARBA00022777"/>
    </source>
</evidence>
<evidence type="ECO:0000259" key="15">
    <source>
        <dbReference type="PROSITE" id="PS50109"/>
    </source>
</evidence>
<dbReference type="EC" id="2.7.13.3" evidence="3"/>
<dbReference type="Pfam" id="PF00672">
    <property type="entry name" value="HAMP"/>
    <property type="match status" value="1"/>
</dbReference>
<evidence type="ECO:0000256" key="7">
    <source>
        <dbReference type="ARBA" id="ARBA00022692"/>
    </source>
</evidence>
<feature type="domain" description="HAMP" evidence="16">
    <location>
        <begin position="186"/>
        <end position="238"/>
    </location>
</feature>
<feature type="transmembrane region" description="Helical" evidence="14">
    <location>
        <begin position="162"/>
        <end position="184"/>
    </location>
</feature>
<proteinExistence type="predicted"/>
<keyword evidence="7 14" id="KW-0812">Transmembrane</keyword>
<keyword evidence="12" id="KW-0902">Two-component regulatory system</keyword>
<gene>
    <name evidence="17" type="ORF">SBF1_1330015</name>
</gene>
<evidence type="ECO:0000256" key="13">
    <source>
        <dbReference type="ARBA" id="ARBA00023136"/>
    </source>
</evidence>
<dbReference type="InterPro" id="IPR036890">
    <property type="entry name" value="HATPase_C_sf"/>
</dbReference>
<dbReference type="InterPro" id="IPR004358">
    <property type="entry name" value="Sig_transdc_His_kin-like_C"/>
</dbReference>
<dbReference type="Pfam" id="PF02518">
    <property type="entry name" value="HATPase_c"/>
    <property type="match status" value="1"/>
</dbReference>
<name>A0A2U3K495_9FIRM</name>
<keyword evidence="9" id="KW-0418">Kinase</keyword>
<dbReference type="InterPro" id="IPR003660">
    <property type="entry name" value="HAMP_dom"/>
</dbReference>
<dbReference type="FunFam" id="3.30.565.10:FF:000006">
    <property type="entry name" value="Sensor histidine kinase WalK"/>
    <property type="match status" value="1"/>
</dbReference>
<dbReference type="Proteomes" id="UP000238916">
    <property type="component" value="Unassembled WGS sequence"/>
</dbReference>
<dbReference type="PROSITE" id="PS50109">
    <property type="entry name" value="HIS_KIN"/>
    <property type="match status" value="1"/>
</dbReference>
<evidence type="ECO:0000256" key="12">
    <source>
        <dbReference type="ARBA" id="ARBA00023012"/>
    </source>
</evidence>
<dbReference type="PROSITE" id="PS50885">
    <property type="entry name" value="HAMP"/>
    <property type="match status" value="1"/>
</dbReference>